<dbReference type="Proteomes" id="UP000604475">
    <property type="component" value="Unassembled WGS sequence"/>
</dbReference>
<evidence type="ECO:0000259" key="1">
    <source>
        <dbReference type="Pfam" id="PF13577"/>
    </source>
</evidence>
<dbReference type="Pfam" id="PF13577">
    <property type="entry name" value="SnoaL_4"/>
    <property type="match status" value="1"/>
</dbReference>
<dbReference type="EMBL" id="JAEACQ010000225">
    <property type="protein sequence ID" value="MBL7629244.1"/>
    <property type="molecule type" value="Genomic_DNA"/>
</dbReference>
<dbReference type="Gene3D" id="3.10.450.50">
    <property type="match status" value="1"/>
</dbReference>
<sequence>MANAPGQPSPADYVAINELLARYCVTLDLDDVEGWLDLFAPDASYDVDGRTYQGRETLRRLARTVPRGLHLAGPPIVETDGPDRARTTRNALFVNRHNGTLRHTYYVDDLVRTGEGWRIAACRCRFVTSRGVADWPDGQAAESLVHGVDTPDWADA</sequence>
<reference evidence="2" key="1">
    <citation type="submission" date="2020-12" db="EMBL/GenBank/DDBJ databases">
        <title>Genomic characterization of non-nitrogen-fixing Frankia strains.</title>
        <authorList>
            <person name="Carlos-Shanley C."/>
            <person name="Guerra T."/>
            <person name="Hahn D."/>
        </authorList>
    </citation>
    <scope>NUCLEOTIDE SEQUENCE</scope>
    <source>
        <strain evidence="2">CN6</strain>
    </source>
</reference>
<evidence type="ECO:0000313" key="2">
    <source>
        <dbReference type="EMBL" id="MBL7629244.1"/>
    </source>
</evidence>
<dbReference type="AlphaFoldDB" id="A0A937RKZ4"/>
<dbReference type="InterPro" id="IPR032710">
    <property type="entry name" value="NTF2-like_dom_sf"/>
</dbReference>
<dbReference type="InterPro" id="IPR037401">
    <property type="entry name" value="SnoaL-like"/>
</dbReference>
<feature type="domain" description="SnoaL-like" evidence="1">
    <location>
        <begin position="11"/>
        <end position="122"/>
    </location>
</feature>
<comment type="caution">
    <text evidence="2">The sequence shown here is derived from an EMBL/GenBank/DDBJ whole genome shotgun (WGS) entry which is preliminary data.</text>
</comment>
<accession>A0A937RKZ4</accession>
<dbReference type="SUPFAM" id="SSF54427">
    <property type="entry name" value="NTF2-like"/>
    <property type="match status" value="1"/>
</dbReference>
<gene>
    <name evidence="2" type="ORF">I7412_19170</name>
</gene>
<evidence type="ECO:0000313" key="3">
    <source>
        <dbReference type="Proteomes" id="UP000604475"/>
    </source>
</evidence>
<dbReference type="RefSeq" id="WP_203006826.1">
    <property type="nucleotide sequence ID" value="NZ_JADWYU010000237.1"/>
</dbReference>
<organism evidence="2 3">
    <name type="scientific">Frankia nepalensis</name>
    <dbReference type="NCBI Taxonomy" id="1836974"/>
    <lineage>
        <taxon>Bacteria</taxon>
        <taxon>Bacillati</taxon>
        <taxon>Actinomycetota</taxon>
        <taxon>Actinomycetes</taxon>
        <taxon>Frankiales</taxon>
        <taxon>Frankiaceae</taxon>
        <taxon>Frankia</taxon>
    </lineage>
</organism>
<keyword evidence="3" id="KW-1185">Reference proteome</keyword>
<name>A0A937RKZ4_9ACTN</name>
<proteinExistence type="predicted"/>
<protein>
    <submittedName>
        <fullName evidence="2">Nuclear transport factor 2 family protein</fullName>
    </submittedName>
</protein>